<dbReference type="InterPro" id="IPR043502">
    <property type="entry name" value="DNA/RNA_pol_sf"/>
</dbReference>
<dbReference type="PROSITE" id="PS50878">
    <property type="entry name" value="RT_POL"/>
    <property type="match status" value="1"/>
</dbReference>
<dbReference type="InterPro" id="IPR026960">
    <property type="entry name" value="RVT-Znf"/>
</dbReference>
<protein>
    <recommendedName>
        <fullName evidence="1">Reverse transcriptase domain-containing protein</fullName>
    </recommendedName>
</protein>
<sequence>MYKNTKLYKAPGPDGFSAGFFKSQWQLVGPDLFEAVAEFFQHGKLLKQLNHAVIALIPKTTHNPSVKDFRPIACLNVIYKVITKILAQRMAPLLPNLIDSAQGAFVEGRSLIDNVLLAQHLIRGYAIKRATPKCMIKLDITKAYDTVSWDFLNSIMIGLGFPPKFVHWVMECVTWASFSISVNGELHRFFKGQRGLRQGQGWHVPLPSGLCYPYLAFADDIMLFSKGGFTSVTALMEVLNHFSAVSGLHFSPTKSNIFIAGRDRDRSEDIISLVHFPVGQLPVRYLRLPLASQRLTESDFAPLINKIDNFLRGWSTNKLSYAGRVELLRAVIQGTESFWLQAFPTQKVVLNRITGLCRDFLWGSKFAKVHNIYLNGRSAWSWIPKKRDSCLFKRLAEIRDLLFVKLGNPLSIEDALKPFCFNNKLLSGKIYDLFRVRSHPKPWMKFIWQPFIPPKCSFTLWLAFRNRLPTKVNLGFLDVGISRVCFLCGVELETINHLFFSCSVTKHVWGLIRSWMEIEAHLTTFIRAVRWLRSNKRGALPRRRAMKLAFACTVFMLWKSRNEKRESSKLFPFSEEDSRNRAMRDWGRTSEIMTTCEKHPSASSVGICSRCLKDRLLELVCSDCGENRVSSCSCSGVSSSRIWFLIENERGFDQLKAAAGRGLRRSSSNREEIKKSGNGFWKIKSLFGKIKNRGIDDHQVFDEMRVSRSRSLCSFRDDGSDQFRFSGAKISDATAWSMPDSDYPRNGEESATWVDTKPRISSGRHLSWSGRGIMRLGSCRVTANGGEESEKGRKRGRERYRVWKWMTWQK</sequence>
<dbReference type="InterPro" id="IPR000477">
    <property type="entry name" value="RT_dom"/>
</dbReference>
<dbReference type="SUPFAM" id="SSF56672">
    <property type="entry name" value="DNA/RNA polymerases"/>
    <property type="match status" value="1"/>
</dbReference>
<dbReference type="EMBL" id="OOIL02000405">
    <property type="protein sequence ID" value="VFQ64543.1"/>
    <property type="molecule type" value="Genomic_DNA"/>
</dbReference>
<dbReference type="Pfam" id="PF00078">
    <property type="entry name" value="RVT_1"/>
    <property type="match status" value="1"/>
</dbReference>
<dbReference type="OrthoDB" id="1934719at2759"/>
<proteinExistence type="predicted"/>
<name>A0A484KFG0_9ASTE</name>
<keyword evidence="3" id="KW-1185">Reference proteome</keyword>
<evidence type="ECO:0000313" key="2">
    <source>
        <dbReference type="EMBL" id="VFQ64543.1"/>
    </source>
</evidence>
<evidence type="ECO:0000313" key="3">
    <source>
        <dbReference type="Proteomes" id="UP000595140"/>
    </source>
</evidence>
<evidence type="ECO:0000259" key="1">
    <source>
        <dbReference type="PROSITE" id="PS50878"/>
    </source>
</evidence>
<organism evidence="2 3">
    <name type="scientific">Cuscuta campestris</name>
    <dbReference type="NCBI Taxonomy" id="132261"/>
    <lineage>
        <taxon>Eukaryota</taxon>
        <taxon>Viridiplantae</taxon>
        <taxon>Streptophyta</taxon>
        <taxon>Embryophyta</taxon>
        <taxon>Tracheophyta</taxon>
        <taxon>Spermatophyta</taxon>
        <taxon>Magnoliopsida</taxon>
        <taxon>eudicotyledons</taxon>
        <taxon>Gunneridae</taxon>
        <taxon>Pentapetalae</taxon>
        <taxon>asterids</taxon>
        <taxon>lamiids</taxon>
        <taxon>Solanales</taxon>
        <taxon>Convolvulaceae</taxon>
        <taxon>Cuscuteae</taxon>
        <taxon>Cuscuta</taxon>
        <taxon>Cuscuta subgen. Grammica</taxon>
        <taxon>Cuscuta sect. Cleistogrammica</taxon>
    </lineage>
</organism>
<dbReference type="PANTHER" id="PTHR33116:SF80">
    <property type="entry name" value="REVERSE TRANSCRIPTASE ZINC-BINDING DOMAIN-CONTAINING PROTEIN"/>
    <property type="match status" value="1"/>
</dbReference>
<dbReference type="CDD" id="cd01650">
    <property type="entry name" value="RT_nLTR_like"/>
    <property type="match status" value="1"/>
</dbReference>
<accession>A0A484KFG0</accession>
<dbReference type="PANTHER" id="PTHR33116">
    <property type="entry name" value="REVERSE TRANSCRIPTASE ZINC-BINDING DOMAIN-CONTAINING PROTEIN-RELATED-RELATED"/>
    <property type="match status" value="1"/>
</dbReference>
<feature type="domain" description="Reverse transcriptase" evidence="1">
    <location>
        <begin position="38"/>
        <end position="290"/>
    </location>
</feature>
<reference evidence="2 3" key="1">
    <citation type="submission" date="2018-04" db="EMBL/GenBank/DDBJ databases">
        <authorList>
            <person name="Vogel A."/>
        </authorList>
    </citation>
    <scope>NUCLEOTIDE SEQUENCE [LARGE SCALE GENOMIC DNA]</scope>
</reference>
<dbReference type="AlphaFoldDB" id="A0A484KFG0"/>
<dbReference type="Pfam" id="PF13966">
    <property type="entry name" value="zf-RVT"/>
    <property type="match status" value="1"/>
</dbReference>
<dbReference type="Proteomes" id="UP000595140">
    <property type="component" value="Unassembled WGS sequence"/>
</dbReference>
<gene>
    <name evidence="2" type="ORF">CCAM_LOCUS6319</name>
</gene>